<feature type="transmembrane region" description="Helical" evidence="6">
    <location>
        <begin position="52"/>
        <end position="74"/>
    </location>
</feature>
<name>A0A2S7UAS7_9FLAO</name>
<dbReference type="Pfam" id="PF01943">
    <property type="entry name" value="Polysacc_synt"/>
    <property type="match status" value="1"/>
</dbReference>
<keyword evidence="4 6" id="KW-1133">Transmembrane helix</keyword>
<evidence type="ECO:0000256" key="5">
    <source>
        <dbReference type="ARBA" id="ARBA00023136"/>
    </source>
</evidence>
<dbReference type="InterPro" id="IPR050833">
    <property type="entry name" value="Poly_Biosynth_Transport"/>
</dbReference>
<evidence type="ECO:0000256" key="3">
    <source>
        <dbReference type="ARBA" id="ARBA00022692"/>
    </source>
</evidence>
<feature type="transmembrane region" description="Helical" evidence="6">
    <location>
        <begin position="124"/>
        <end position="146"/>
    </location>
</feature>
<feature type="transmembrane region" description="Helical" evidence="6">
    <location>
        <begin position="153"/>
        <end position="173"/>
    </location>
</feature>
<dbReference type="RefSeq" id="WP_105070639.1">
    <property type="nucleotide sequence ID" value="NZ_MTPW01000001.1"/>
</dbReference>
<dbReference type="GO" id="GO:0005886">
    <property type="term" value="C:plasma membrane"/>
    <property type="evidence" value="ECO:0007669"/>
    <property type="project" value="UniProtKB-SubCell"/>
</dbReference>
<evidence type="ECO:0000256" key="1">
    <source>
        <dbReference type="ARBA" id="ARBA00004651"/>
    </source>
</evidence>
<feature type="transmembrane region" description="Helical" evidence="6">
    <location>
        <begin position="21"/>
        <end position="40"/>
    </location>
</feature>
<feature type="transmembrane region" description="Helical" evidence="6">
    <location>
        <begin position="365"/>
        <end position="384"/>
    </location>
</feature>
<dbReference type="Proteomes" id="UP000239747">
    <property type="component" value="Unassembled WGS sequence"/>
</dbReference>
<dbReference type="PANTHER" id="PTHR30250">
    <property type="entry name" value="PST FAMILY PREDICTED COLANIC ACID TRANSPORTER"/>
    <property type="match status" value="1"/>
</dbReference>
<keyword evidence="5 6" id="KW-0472">Membrane</keyword>
<gene>
    <name evidence="7" type="ORF">BST92_06050</name>
</gene>
<keyword evidence="2" id="KW-1003">Cell membrane</keyword>
<feature type="transmembrane region" description="Helical" evidence="6">
    <location>
        <begin position="185"/>
        <end position="205"/>
    </location>
</feature>
<dbReference type="InterPro" id="IPR002797">
    <property type="entry name" value="Polysacc_synth"/>
</dbReference>
<keyword evidence="8" id="KW-1185">Reference proteome</keyword>
<proteinExistence type="predicted"/>
<feature type="transmembrane region" description="Helical" evidence="6">
    <location>
        <begin position="390"/>
        <end position="411"/>
    </location>
</feature>
<evidence type="ECO:0000256" key="2">
    <source>
        <dbReference type="ARBA" id="ARBA00022475"/>
    </source>
</evidence>
<feature type="transmembrane region" description="Helical" evidence="6">
    <location>
        <begin position="292"/>
        <end position="313"/>
    </location>
</feature>
<keyword evidence="3 6" id="KW-0812">Transmembrane</keyword>
<evidence type="ECO:0000256" key="4">
    <source>
        <dbReference type="ARBA" id="ARBA00022989"/>
    </source>
</evidence>
<reference evidence="7 8" key="1">
    <citation type="submission" date="2017-01" db="EMBL/GenBank/DDBJ databases">
        <title>Trade-off between light-utilization and light-protection in marine flavobacteria.</title>
        <authorList>
            <person name="Kumagai Y."/>
            <person name="Yoshizawa S."/>
            <person name="Kogure K."/>
            <person name="Iwasaki W."/>
        </authorList>
    </citation>
    <scope>NUCLEOTIDE SEQUENCE [LARGE SCALE GENOMIC DNA]</scope>
    <source>
        <strain evidence="7 8">KCTC 32109</strain>
    </source>
</reference>
<evidence type="ECO:0000313" key="8">
    <source>
        <dbReference type="Proteomes" id="UP000239747"/>
    </source>
</evidence>
<evidence type="ECO:0000313" key="7">
    <source>
        <dbReference type="EMBL" id="PQJ31514.1"/>
    </source>
</evidence>
<protein>
    <submittedName>
        <fullName evidence="7">Uncharacterized protein</fullName>
    </submittedName>
</protein>
<organism evidence="7 8">
    <name type="scientific">Nonlabens arenilitoris</name>
    <dbReference type="NCBI Taxonomy" id="1217969"/>
    <lineage>
        <taxon>Bacteria</taxon>
        <taxon>Pseudomonadati</taxon>
        <taxon>Bacteroidota</taxon>
        <taxon>Flavobacteriia</taxon>
        <taxon>Flavobacteriales</taxon>
        <taxon>Flavobacteriaceae</taxon>
        <taxon>Nonlabens</taxon>
    </lineage>
</organism>
<sequence>MLLRKGKFSGEQKTVAKNYGALVILQGLNYLLPLLIIPFLERQLGLEKFGLVMLAQYLMVFCVVSTDFGFNLTATREISLIKSQNGDYSKIYFKVFWARMILLIFVFLILMTVVFSFERFSQNWAVYLLSYGVVIGQAIFPVWFFQGIEKMRLITIINVIAKTIFTILLFLFITGPDDFIKVPVFNSIGFIIAGIISFMISLKYVSWQWPHFKGTKEFYKESFQVFSSNVASQIGVAANGLILGFFAGDAVVGVYSAFEKLILAAKNMYVPIYQAIYPYMSRKSWPQKKKMMILLIPAITLIGLTGYGIIYFFGDHIISLLYEDTRIIENVNLFKVLGLIVVFSGLNMLYLSLFAPASKLYKNRLRILVLGAIATLILNFYFVPSYGIKATIYSFTFVEGFMLLLCIYFYLKKTPNEIMLNE</sequence>
<accession>A0A2S7UAS7</accession>
<dbReference type="OrthoDB" id="9815702at2"/>
<dbReference type="EMBL" id="MTPW01000001">
    <property type="protein sequence ID" value="PQJ31514.1"/>
    <property type="molecule type" value="Genomic_DNA"/>
</dbReference>
<comment type="caution">
    <text evidence="7">The sequence shown here is derived from an EMBL/GenBank/DDBJ whole genome shotgun (WGS) entry which is preliminary data.</text>
</comment>
<dbReference type="AlphaFoldDB" id="A0A2S7UAS7"/>
<comment type="subcellular location">
    <subcellularLocation>
        <location evidence="1">Cell membrane</location>
        <topology evidence="1">Multi-pass membrane protein</topology>
    </subcellularLocation>
</comment>
<dbReference type="PANTHER" id="PTHR30250:SF11">
    <property type="entry name" value="O-ANTIGEN TRANSPORTER-RELATED"/>
    <property type="match status" value="1"/>
</dbReference>
<evidence type="ECO:0000256" key="6">
    <source>
        <dbReference type="SAM" id="Phobius"/>
    </source>
</evidence>
<feature type="transmembrane region" description="Helical" evidence="6">
    <location>
        <begin position="333"/>
        <end position="353"/>
    </location>
</feature>
<feature type="transmembrane region" description="Helical" evidence="6">
    <location>
        <begin position="95"/>
        <end position="118"/>
    </location>
</feature>